<sequence>MADDEQFSLCWNNFNTNLSAGFHESLCRGDLVDVSLAAEGHIVKAHRLVLSVCSPFFRKMFTQMPSNTHAIVFLNNVSHSALKDLIQFMYCGEVNVKQDALPAFISTAESLQIKGLTDNDPAPQPPQEPSPPPAAPHVQQQQVPTQRVQRQQPRASARYKIETVDDGLGDDNKGTTQIVIQTTAAPQATIVQQPQQQQQQQQQASQQIQTQQQLQTGTTTTATLVSTNKRSAPRSSLTTTSSSGGVKRSKTSVSANVIDPLDSATETGTTTTTTTQQLVPQQITVQTTVVSAAESKLHQQQQQVRQQQEEAEYIDLPMELPTKSEPDYSEDHGDAAGDGEGTYVEDDAYGDMRYDDSYFTENEDAGNQSAANTSGGGVTATTSKAVVKQNYSDSSFVDTSADQGNTEAQGLTELDPSILGDYGNESFLPKTMGSGRQRIRCGLATKQKCLRTLDDWDRIRYERTRTGDVLIYNGNRYRRQANYEDNIYWSCVKKRMNCNVYMITHKDKPTYVAISGVHNHV</sequence>
<organism evidence="8 9">
    <name type="scientific">Drosophila kikkawai</name>
    <name type="common">Fruit fly</name>
    <dbReference type="NCBI Taxonomy" id="30033"/>
    <lineage>
        <taxon>Eukaryota</taxon>
        <taxon>Metazoa</taxon>
        <taxon>Ecdysozoa</taxon>
        <taxon>Arthropoda</taxon>
        <taxon>Hexapoda</taxon>
        <taxon>Insecta</taxon>
        <taxon>Pterygota</taxon>
        <taxon>Neoptera</taxon>
        <taxon>Endopterygota</taxon>
        <taxon>Diptera</taxon>
        <taxon>Brachycera</taxon>
        <taxon>Muscomorpha</taxon>
        <taxon>Ephydroidea</taxon>
        <taxon>Drosophilidae</taxon>
        <taxon>Drosophila</taxon>
        <taxon>Sophophora</taxon>
    </lineage>
</organism>
<feature type="region of interest" description="Disordered" evidence="6">
    <location>
        <begin position="358"/>
        <end position="378"/>
    </location>
</feature>
<evidence type="ECO:0000259" key="7">
    <source>
        <dbReference type="PROSITE" id="PS50097"/>
    </source>
</evidence>
<dbReference type="Gene3D" id="3.30.710.10">
    <property type="entry name" value="Potassium Channel Kv1.1, Chain A"/>
    <property type="match status" value="1"/>
</dbReference>
<accession>A0A6P4IKQ9</accession>
<dbReference type="RefSeq" id="XP_017023356.1">
    <property type="nucleotide sequence ID" value="XM_017167867.3"/>
</dbReference>
<gene>
    <name evidence="9" type="primary">LOC108075433</name>
</gene>
<feature type="compositionally biased region" description="Pro residues" evidence="6">
    <location>
        <begin position="122"/>
        <end position="135"/>
    </location>
</feature>
<dbReference type="FunFam" id="3.30.710.10:FF:000036">
    <property type="entry name" value="Mod(Mdg4), isoform H"/>
    <property type="match status" value="1"/>
</dbReference>
<feature type="region of interest" description="Disordered" evidence="6">
    <location>
        <begin position="115"/>
        <end position="172"/>
    </location>
</feature>
<dbReference type="Pfam" id="PF04500">
    <property type="entry name" value="FLYWCH"/>
    <property type="match status" value="1"/>
</dbReference>
<dbReference type="Gene3D" id="2.20.25.240">
    <property type="match status" value="1"/>
</dbReference>
<keyword evidence="3" id="KW-0863">Zinc-finger</keyword>
<evidence type="ECO:0000256" key="1">
    <source>
        <dbReference type="ARBA" id="ARBA00004123"/>
    </source>
</evidence>
<evidence type="ECO:0000256" key="5">
    <source>
        <dbReference type="ARBA" id="ARBA00023242"/>
    </source>
</evidence>
<feature type="region of interest" description="Disordered" evidence="6">
    <location>
        <begin position="224"/>
        <end position="274"/>
    </location>
</feature>
<dbReference type="AlphaFoldDB" id="A0A6P4IKQ9"/>
<feature type="region of interest" description="Disordered" evidence="6">
    <location>
        <begin position="320"/>
        <end position="343"/>
    </location>
</feature>
<dbReference type="GeneID" id="108075433"/>
<feature type="compositionally biased region" description="Low complexity" evidence="6">
    <location>
        <begin position="265"/>
        <end position="274"/>
    </location>
</feature>
<dbReference type="SUPFAM" id="SSF54695">
    <property type="entry name" value="POZ domain"/>
    <property type="match status" value="1"/>
</dbReference>
<feature type="domain" description="BTB" evidence="7">
    <location>
        <begin position="32"/>
        <end position="98"/>
    </location>
</feature>
<evidence type="ECO:0000256" key="3">
    <source>
        <dbReference type="ARBA" id="ARBA00022771"/>
    </source>
</evidence>
<protein>
    <submittedName>
        <fullName evidence="9">Modifier of mdg4-like isoform X10</fullName>
    </submittedName>
</protein>
<dbReference type="PANTHER" id="PTHR23110">
    <property type="entry name" value="BTB DOMAIN TRANSCRIPTION FACTOR"/>
    <property type="match status" value="1"/>
</dbReference>
<dbReference type="PROSITE" id="PS50097">
    <property type="entry name" value="BTB"/>
    <property type="match status" value="1"/>
</dbReference>
<dbReference type="InterPro" id="IPR000210">
    <property type="entry name" value="BTB/POZ_dom"/>
</dbReference>
<evidence type="ECO:0000256" key="2">
    <source>
        <dbReference type="ARBA" id="ARBA00022723"/>
    </source>
</evidence>
<keyword evidence="8" id="KW-1185">Reference proteome</keyword>
<comment type="subcellular location">
    <subcellularLocation>
        <location evidence="1">Nucleus</location>
    </subcellularLocation>
</comment>
<evidence type="ECO:0000256" key="4">
    <source>
        <dbReference type="ARBA" id="ARBA00022833"/>
    </source>
</evidence>
<name>A0A6P4IKQ9_DROKI</name>
<keyword evidence="2" id="KW-0479">Metal-binding</keyword>
<feature type="compositionally biased region" description="Polar residues" evidence="6">
    <location>
        <begin position="365"/>
        <end position="378"/>
    </location>
</feature>
<dbReference type="GO" id="GO:0006357">
    <property type="term" value="P:regulation of transcription by RNA polymerase II"/>
    <property type="evidence" value="ECO:0007669"/>
    <property type="project" value="TreeGrafter"/>
</dbReference>
<keyword evidence="5" id="KW-0539">Nucleus</keyword>
<keyword evidence="4" id="KW-0862">Zinc</keyword>
<evidence type="ECO:0000256" key="6">
    <source>
        <dbReference type="SAM" id="MobiDB-lite"/>
    </source>
</evidence>
<dbReference type="PANTHER" id="PTHR23110:SF92">
    <property type="entry name" value="MODIFIER OF MDG4"/>
    <property type="match status" value="1"/>
</dbReference>
<evidence type="ECO:0000313" key="8">
    <source>
        <dbReference type="Proteomes" id="UP001652661"/>
    </source>
</evidence>
<dbReference type="InterPro" id="IPR011333">
    <property type="entry name" value="SKP1/BTB/POZ_sf"/>
</dbReference>
<dbReference type="CDD" id="cd18315">
    <property type="entry name" value="BTB_POZ_BAB-like"/>
    <property type="match status" value="1"/>
</dbReference>
<dbReference type="Pfam" id="PF00651">
    <property type="entry name" value="BTB"/>
    <property type="match status" value="1"/>
</dbReference>
<proteinExistence type="predicted"/>
<dbReference type="OrthoDB" id="2311693at2759"/>
<dbReference type="GO" id="GO:0008270">
    <property type="term" value="F:zinc ion binding"/>
    <property type="evidence" value="ECO:0007669"/>
    <property type="project" value="UniProtKB-KW"/>
</dbReference>
<feature type="compositionally biased region" description="Basic and acidic residues" evidence="6">
    <location>
        <begin position="322"/>
        <end position="335"/>
    </location>
</feature>
<feature type="compositionally biased region" description="Low complexity" evidence="6">
    <location>
        <begin position="136"/>
        <end position="154"/>
    </location>
</feature>
<dbReference type="InterPro" id="IPR007588">
    <property type="entry name" value="Znf_FLYWCH"/>
</dbReference>
<evidence type="ECO:0000313" key="9">
    <source>
        <dbReference type="RefSeq" id="XP_017023356.1"/>
    </source>
</evidence>
<dbReference type="SMART" id="SM00225">
    <property type="entry name" value="BTB"/>
    <property type="match status" value="1"/>
</dbReference>
<dbReference type="GO" id="GO:0005634">
    <property type="term" value="C:nucleus"/>
    <property type="evidence" value="ECO:0007669"/>
    <property type="project" value="UniProtKB-SubCell"/>
</dbReference>
<dbReference type="InterPro" id="IPR051095">
    <property type="entry name" value="Dros_DevTransReg"/>
</dbReference>
<reference evidence="9" key="1">
    <citation type="submission" date="2025-08" db="UniProtKB">
        <authorList>
            <consortium name="RefSeq"/>
        </authorList>
    </citation>
    <scope>IDENTIFICATION</scope>
    <source>
        <strain evidence="9">14028-0561.14</strain>
        <tissue evidence="9">Whole fly</tissue>
    </source>
</reference>
<dbReference type="Proteomes" id="UP001652661">
    <property type="component" value="Chromosome 3R"/>
</dbReference>